<keyword evidence="4" id="KW-0804">Transcription</keyword>
<dbReference type="GO" id="GO:0003677">
    <property type="term" value="F:DNA binding"/>
    <property type="evidence" value="ECO:0007669"/>
    <property type="project" value="UniProtKB-KW"/>
</dbReference>
<dbReference type="InterPro" id="IPR050950">
    <property type="entry name" value="HTH-type_LysR_regulators"/>
</dbReference>
<dbReference type="FunFam" id="1.10.10.10:FF:000001">
    <property type="entry name" value="LysR family transcriptional regulator"/>
    <property type="match status" value="1"/>
</dbReference>
<protein>
    <recommendedName>
        <fullName evidence="5">HTH lysR-type domain-containing protein</fullName>
    </recommendedName>
</protein>
<dbReference type="EMBL" id="CP013344">
    <property type="protein sequence ID" value="AMU89162.1"/>
    <property type="molecule type" value="Genomic_DNA"/>
</dbReference>
<comment type="similarity">
    <text evidence="1">Belongs to the LysR transcriptional regulatory family.</text>
</comment>
<evidence type="ECO:0000256" key="1">
    <source>
        <dbReference type="ARBA" id="ARBA00009437"/>
    </source>
</evidence>
<dbReference type="PRINTS" id="PR00039">
    <property type="entry name" value="HTHLYSR"/>
</dbReference>
<dbReference type="Pfam" id="PF00126">
    <property type="entry name" value="HTH_1"/>
    <property type="match status" value="1"/>
</dbReference>
<reference evidence="6 7" key="2">
    <citation type="journal article" date="2016" name="Genome Announc.">
        <title>Complete Genome Sequence of Sphingopyxis macrogoltabida Strain 203N (NBRC 111659), a Polyethylene Glycol Degrader.</title>
        <authorList>
            <person name="Ohtsubo Y."/>
            <person name="Nonoyama S."/>
            <person name="Nagata Y."/>
            <person name="Numata M."/>
            <person name="Tsuchikane K."/>
            <person name="Hosoyama A."/>
            <person name="Yamazoe A."/>
            <person name="Tsuda M."/>
            <person name="Fujita N."/>
            <person name="Kawai F."/>
        </authorList>
    </citation>
    <scope>NUCLEOTIDE SEQUENCE [LARGE SCALE GENOMIC DNA]</scope>
    <source>
        <strain evidence="6 7">203N</strain>
    </source>
</reference>
<name>A0AAC9AUW6_SPHMC</name>
<dbReference type="AlphaFoldDB" id="A0AAC9AUW6"/>
<keyword evidence="7" id="KW-1185">Reference proteome</keyword>
<evidence type="ECO:0000256" key="4">
    <source>
        <dbReference type="ARBA" id="ARBA00023163"/>
    </source>
</evidence>
<proteinExistence type="inferred from homology"/>
<dbReference type="KEGG" id="smaz:LH19_10895"/>
<evidence type="ECO:0000313" key="7">
    <source>
        <dbReference type="Proteomes" id="UP000076088"/>
    </source>
</evidence>
<dbReference type="Gene3D" id="1.10.10.10">
    <property type="entry name" value="Winged helix-like DNA-binding domain superfamily/Winged helix DNA-binding domain"/>
    <property type="match status" value="1"/>
</dbReference>
<evidence type="ECO:0000256" key="3">
    <source>
        <dbReference type="ARBA" id="ARBA00023125"/>
    </source>
</evidence>
<dbReference type="Proteomes" id="UP000076088">
    <property type="component" value="Chromosome"/>
</dbReference>
<dbReference type="PROSITE" id="PS50931">
    <property type="entry name" value="HTH_LYSR"/>
    <property type="match status" value="1"/>
</dbReference>
<keyword evidence="2" id="KW-0805">Transcription regulation</keyword>
<sequence length="310" mass="33488">MELRQLRYFKAVADASSFVRGAYYLNVAQPALSRSIAKLEDDVGQALFVRHNKGVSLTDAGERFYERAAAILESVRQLGDEMATEGGDFSGIATLGAPQSIHNKLLLPVMTSFLARYPECRVDLVQGSSSYLRDKVADGDIDVALVSSMPEASGVLMTPLVDESFCLICPKERLGDFGASVDVPDLVGLPLILVGYPNSIVDKFQETHPEHAAKLIVRSKVNSSALMSDLVERGAGFGIAPSCVMAPQGHSSVGFVPIEGLRTSWAIATHWNRQGFKAICEIQDMLVALCDDLLARGEWPTAESRRATAA</sequence>
<dbReference type="Gene3D" id="3.40.190.10">
    <property type="entry name" value="Periplasmic binding protein-like II"/>
    <property type="match status" value="2"/>
</dbReference>
<dbReference type="SUPFAM" id="SSF53850">
    <property type="entry name" value="Periplasmic binding protein-like II"/>
    <property type="match status" value="1"/>
</dbReference>
<dbReference type="InterPro" id="IPR000847">
    <property type="entry name" value="LysR_HTH_N"/>
</dbReference>
<dbReference type="Pfam" id="PF03466">
    <property type="entry name" value="LysR_substrate"/>
    <property type="match status" value="1"/>
</dbReference>
<dbReference type="PANTHER" id="PTHR30419">
    <property type="entry name" value="HTH-TYPE TRANSCRIPTIONAL REGULATOR YBHD"/>
    <property type="match status" value="1"/>
</dbReference>
<dbReference type="InterPro" id="IPR005119">
    <property type="entry name" value="LysR_subst-bd"/>
</dbReference>
<dbReference type="GO" id="GO:0005829">
    <property type="term" value="C:cytosol"/>
    <property type="evidence" value="ECO:0007669"/>
    <property type="project" value="TreeGrafter"/>
</dbReference>
<dbReference type="RefSeq" id="WP_054727751.1">
    <property type="nucleotide sequence ID" value="NZ_CP009429.1"/>
</dbReference>
<keyword evidence="3" id="KW-0238">DNA-binding</keyword>
<gene>
    <name evidence="6" type="ORF">ATM17_08940</name>
</gene>
<evidence type="ECO:0000313" key="6">
    <source>
        <dbReference type="EMBL" id="AMU89162.1"/>
    </source>
</evidence>
<reference evidence="7" key="1">
    <citation type="submission" date="2015-11" db="EMBL/GenBank/DDBJ databases">
        <title>Complete genome sequence of a polyethylene-glycol degrader Sphingopyxis macrogoltabida 203N (NBRC 111659).</title>
        <authorList>
            <person name="Yoshiyuki O."/>
            <person name="Shouta N."/>
            <person name="Nagata Y."/>
            <person name="Numata M."/>
            <person name="Tsuchikane K."/>
            <person name="Hosoyama A."/>
            <person name="Yamazoe A."/>
            <person name="Tsuda M."/>
            <person name="Fujita N."/>
            <person name="Kawai F."/>
        </authorList>
    </citation>
    <scope>NUCLEOTIDE SEQUENCE [LARGE SCALE GENOMIC DNA]</scope>
    <source>
        <strain evidence="7">203N</strain>
    </source>
</reference>
<dbReference type="GO" id="GO:0003700">
    <property type="term" value="F:DNA-binding transcription factor activity"/>
    <property type="evidence" value="ECO:0007669"/>
    <property type="project" value="InterPro"/>
</dbReference>
<dbReference type="InterPro" id="IPR036390">
    <property type="entry name" value="WH_DNA-bd_sf"/>
</dbReference>
<dbReference type="SUPFAM" id="SSF46785">
    <property type="entry name" value="Winged helix' DNA-binding domain"/>
    <property type="match status" value="1"/>
</dbReference>
<evidence type="ECO:0000256" key="2">
    <source>
        <dbReference type="ARBA" id="ARBA00023015"/>
    </source>
</evidence>
<accession>A0AAC9AUW6</accession>
<feature type="domain" description="HTH lysR-type" evidence="5">
    <location>
        <begin position="1"/>
        <end position="58"/>
    </location>
</feature>
<organism evidence="6 7">
    <name type="scientific">Sphingopyxis macrogoltabida</name>
    <name type="common">Sphingomonas macrogoltabidus</name>
    <dbReference type="NCBI Taxonomy" id="33050"/>
    <lineage>
        <taxon>Bacteria</taxon>
        <taxon>Pseudomonadati</taxon>
        <taxon>Pseudomonadota</taxon>
        <taxon>Alphaproteobacteria</taxon>
        <taxon>Sphingomonadales</taxon>
        <taxon>Sphingomonadaceae</taxon>
        <taxon>Sphingopyxis</taxon>
    </lineage>
</organism>
<dbReference type="InterPro" id="IPR036388">
    <property type="entry name" value="WH-like_DNA-bd_sf"/>
</dbReference>
<evidence type="ECO:0000259" key="5">
    <source>
        <dbReference type="PROSITE" id="PS50931"/>
    </source>
</evidence>